<dbReference type="Pfam" id="PF00440">
    <property type="entry name" value="TetR_N"/>
    <property type="match status" value="1"/>
</dbReference>
<dbReference type="PANTHER" id="PTHR30055">
    <property type="entry name" value="HTH-TYPE TRANSCRIPTIONAL REGULATOR RUTR"/>
    <property type="match status" value="1"/>
</dbReference>
<dbReference type="EMBL" id="FLUO01000001">
    <property type="protein sequence ID" value="SBV93633.1"/>
    <property type="molecule type" value="Genomic_DNA"/>
</dbReference>
<dbReference type="AlphaFoldDB" id="A0A212J2D1"/>
<dbReference type="GO" id="GO:0003700">
    <property type="term" value="F:DNA-binding transcription factor activity"/>
    <property type="evidence" value="ECO:0007669"/>
    <property type="project" value="TreeGrafter"/>
</dbReference>
<dbReference type="PRINTS" id="PR00455">
    <property type="entry name" value="HTHTETR"/>
</dbReference>
<dbReference type="PROSITE" id="PS50977">
    <property type="entry name" value="HTH_TETR_2"/>
    <property type="match status" value="1"/>
</dbReference>
<feature type="DNA-binding region" description="H-T-H motif" evidence="2">
    <location>
        <begin position="35"/>
        <end position="54"/>
    </location>
</feature>
<dbReference type="InterPro" id="IPR001647">
    <property type="entry name" value="HTH_TetR"/>
</dbReference>
<protein>
    <submittedName>
        <fullName evidence="4">TetR family transcriptional regulator</fullName>
    </submittedName>
</protein>
<dbReference type="InterPro" id="IPR039536">
    <property type="entry name" value="TetR_C_Proteobacteria"/>
</dbReference>
<organism evidence="4">
    <name type="scientific">uncultured Alphaproteobacteria bacterium</name>
    <dbReference type="NCBI Taxonomy" id="91750"/>
    <lineage>
        <taxon>Bacteria</taxon>
        <taxon>Pseudomonadati</taxon>
        <taxon>Pseudomonadota</taxon>
        <taxon>Alphaproteobacteria</taxon>
        <taxon>environmental samples</taxon>
    </lineage>
</organism>
<dbReference type="PANTHER" id="PTHR30055:SF146">
    <property type="entry name" value="HTH-TYPE TRANSCRIPTIONAL DUAL REGULATOR CECR"/>
    <property type="match status" value="1"/>
</dbReference>
<proteinExistence type="predicted"/>
<name>A0A212J2D1_9PROT</name>
<dbReference type="Pfam" id="PF14246">
    <property type="entry name" value="TetR_C_7"/>
    <property type="match status" value="1"/>
</dbReference>
<accession>A0A212J2D1</accession>
<dbReference type="GO" id="GO:0000976">
    <property type="term" value="F:transcription cis-regulatory region binding"/>
    <property type="evidence" value="ECO:0007669"/>
    <property type="project" value="TreeGrafter"/>
</dbReference>
<sequence>MNTCPRRGRRPDPSKRAAIVDAAGRLFCAHGYGVTMEAIAAEAGVSKQTIYNLFSTKEQLFGAVVATRSQVIVTAIPAPAETLPTPEGLLRIAREFVWFMTGGQVSQVYRLMLQASPDAALTQAFYDNGPKRALAQLAAWFRARDAAGDLRIDDARLAAESFFGLLNGQILIRNMLGLQTHWSDAELEAKARYGVEMFLARHAR</sequence>
<dbReference type="InterPro" id="IPR036271">
    <property type="entry name" value="Tet_transcr_reg_TetR-rel_C_sf"/>
</dbReference>
<dbReference type="SUPFAM" id="SSF46689">
    <property type="entry name" value="Homeodomain-like"/>
    <property type="match status" value="1"/>
</dbReference>
<feature type="domain" description="HTH tetR-type" evidence="3">
    <location>
        <begin position="13"/>
        <end position="72"/>
    </location>
</feature>
<keyword evidence="1 2" id="KW-0238">DNA-binding</keyword>
<dbReference type="Gene3D" id="1.10.357.10">
    <property type="entry name" value="Tetracycline Repressor, domain 2"/>
    <property type="match status" value="1"/>
</dbReference>
<gene>
    <name evidence="4" type="primary">ydeS</name>
    <name evidence="4" type="ORF">KL86APRO_10409</name>
</gene>
<dbReference type="InterPro" id="IPR050109">
    <property type="entry name" value="HTH-type_TetR-like_transc_reg"/>
</dbReference>
<dbReference type="SUPFAM" id="SSF48498">
    <property type="entry name" value="Tetracyclin repressor-like, C-terminal domain"/>
    <property type="match status" value="1"/>
</dbReference>
<evidence type="ECO:0000313" key="4">
    <source>
        <dbReference type="EMBL" id="SBV93633.1"/>
    </source>
</evidence>
<evidence type="ECO:0000256" key="2">
    <source>
        <dbReference type="PROSITE-ProRule" id="PRU00335"/>
    </source>
</evidence>
<evidence type="ECO:0000256" key="1">
    <source>
        <dbReference type="ARBA" id="ARBA00023125"/>
    </source>
</evidence>
<reference evidence="4" key="1">
    <citation type="submission" date="2016-04" db="EMBL/GenBank/DDBJ databases">
        <authorList>
            <person name="Evans L.H."/>
            <person name="Alamgir A."/>
            <person name="Owens N."/>
            <person name="Weber N.D."/>
            <person name="Virtaneva K."/>
            <person name="Barbian K."/>
            <person name="Babar A."/>
            <person name="Rosenke K."/>
        </authorList>
    </citation>
    <scope>NUCLEOTIDE SEQUENCE</scope>
    <source>
        <strain evidence="4">86</strain>
    </source>
</reference>
<dbReference type="InterPro" id="IPR009057">
    <property type="entry name" value="Homeodomain-like_sf"/>
</dbReference>
<evidence type="ECO:0000259" key="3">
    <source>
        <dbReference type="PROSITE" id="PS50977"/>
    </source>
</evidence>